<feature type="region of interest" description="Disordered" evidence="1">
    <location>
        <begin position="1"/>
        <end position="26"/>
    </location>
</feature>
<evidence type="ECO:0000259" key="2">
    <source>
        <dbReference type="Pfam" id="PF13649"/>
    </source>
</evidence>
<dbReference type="InterPro" id="IPR041698">
    <property type="entry name" value="Methyltransf_25"/>
</dbReference>
<evidence type="ECO:0000313" key="4">
    <source>
        <dbReference type="Proteomes" id="UP000053558"/>
    </source>
</evidence>
<name>A0A5M3N6X0_CONPW</name>
<dbReference type="Gene3D" id="3.40.50.150">
    <property type="entry name" value="Vaccinia Virus protein VP39"/>
    <property type="match status" value="1"/>
</dbReference>
<dbReference type="KEGG" id="cput:CONPUDRAFT_45651"/>
<feature type="compositionally biased region" description="Polar residues" evidence="1">
    <location>
        <begin position="7"/>
        <end position="21"/>
    </location>
</feature>
<dbReference type="OMA" id="PYPLCYD"/>
<keyword evidence="4" id="KW-1185">Reference proteome</keyword>
<accession>A0A5M3N6X0</accession>
<dbReference type="GeneID" id="19207086"/>
<dbReference type="EMBL" id="JH711573">
    <property type="protein sequence ID" value="EIW87028.1"/>
    <property type="molecule type" value="Genomic_DNA"/>
</dbReference>
<feature type="region of interest" description="Disordered" evidence="1">
    <location>
        <begin position="361"/>
        <end position="389"/>
    </location>
</feature>
<feature type="domain" description="Methyltransferase" evidence="2">
    <location>
        <begin position="89"/>
        <end position="185"/>
    </location>
</feature>
<gene>
    <name evidence="3" type="ORF">CONPUDRAFT_45651</name>
</gene>
<dbReference type="Proteomes" id="UP000053558">
    <property type="component" value="Unassembled WGS sequence"/>
</dbReference>
<dbReference type="AlphaFoldDB" id="A0A5M3N6X0"/>
<feature type="region of interest" description="Disordered" evidence="1">
    <location>
        <begin position="292"/>
        <end position="345"/>
    </location>
</feature>
<dbReference type="GO" id="GO:0008168">
    <property type="term" value="F:methyltransferase activity"/>
    <property type="evidence" value="ECO:0007669"/>
    <property type="project" value="TreeGrafter"/>
</dbReference>
<dbReference type="SUPFAM" id="SSF53335">
    <property type="entry name" value="S-adenosyl-L-methionine-dependent methyltransferases"/>
    <property type="match status" value="1"/>
</dbReference>
<dbReference type="RefSeq" id="XP_007762535.1">
    <property type="nucleotide sequence ID" value="XM_007764345.1"/>
</dbReference>
<dbReference type="Pfam" id="PF13649">
    <property type="entry name" value="Methyltransf_25"/>
    <property type="match status" value="1"/>
</dbReference>
<proteinExistence type="predicted"/>
<evidence type="ECO:0000256" key="1">
    <source>
        <dbReference type="SAM" id="MobiDB-lite"/>
    </source>
</evidence>
<reference evidence="4" key="1">
    <citation type="journal article" date="2012" name="Science">
        <title>The Paleozoic origin of enzymatic lignin decomposition reconstructed from 31 fungal genomes.</title>
        <authorList>
            <person name="Floudas D."/>
            <person name="Binder M."/>
            <person name="Riley R."/>
            <person name="Barry K."/>
            <person name="Blanchette R.A."/>
            <person name="Henrissat B."/>
            <person name="Martinez A.T."/>
            <person name="Otillar R."/>
            <person name="Spatafora J.W."/>
            <person name="Yadav J.S."/>
            <person name="Aerts A."/>
            <person name="Benoit I."/>
            <person name="Boyd A."/>
            <person name="Carlson A."/>
            <person name="Copeland A."/>
            <person name="Coutinho P.M."/>
            <person name="de Vries R.P."/>
            <person name="Ferreira P."/>
            <person name="Findley K."/>
            <person name="Foster B."/>
            <person name="Gaskell J."/>
            <person name="Glotzer D."/>
            <person name="Gorecki P."/>
            <person name="Heitman J."/>
            <person name="Hesse C."/>
            <person name="Hori C."/>
            <person name="Igarashi K."/>
            <person name="Jurgens J.A."/>
            <person name="Kallen N."/>
            <person name="Kersten P."/>
            <person name="Kohler A."/>
            <person name="Kuees U."/>
            <person name="Kumar T.K.A."/>
            <person name="Kuo A."/>
            <person name="LaButti K."/>
            <person name="Larrondo L.F."/>
            <person name="Lindquist E."/>
            <person name="Ling A."/>
            <person name="Lombard V."/>
            <person name="Lucas S."/>
            <person name="Lundell T."/>
            <person name="Martin R."/>
            <person name="McLaughlin D.J."/>
            <person name="Morgenstern I."/>
            <person name="Morin E."/>
            <person name="Murat C."/>
            <person name="Nagy L.G."/>
            <person name="Nolan M."/>
            <person name="Ohm R.A."/>
            <person name="Patyshakuliyeva A."/>
            <person name="Rokas A."/>
            <person name="Ruiz-Duenas F.J."/>
            <person name="Sabat G."/>
            <person name="Salamov A."/>
            <person name="Samejima M."/>
            <person name="Schmutz J."/>
            <person name="Slot J.C."/>
            <person name="St John F."/>
            <person name="Stenlid J."/>
            <person name="Sun H."/>
            <person name="Sun S."/>
            <person name="Syed K."/>
            <person name="Tsang A."/>
            <person name="Wiebenga A."/>
            <person name="Young D."/>
            <person name="Pisabarro A."/>
            <person name="Eastwood D.C."/>
            <person name="Martin F."/>
            <person name="Cullen D."/>
            <person name="Grigoriev I.V."/>
            <person name="Hibbett D.S."/>
        </authorList>
    </citation>
    <scope>NUCLEOTIDE SEQUENCE [LARGE SCALE GENOMIC DNA]</scope>
    <source>
        <strain evidence="4">RWD-64-598 SS2</strain>
    </source>
</reference>
<dbReference type="PANTHER" id="PTHR43591:SF24">
    <property type="entry name" value="2-METHOXY-6-POLYPRENYL-1,4-BENZOQUINOL METHYLASE, MITOCHONDRIAL"/>
    <property type="match status" value="1"/>
</dbReference>
<feature type="compositionally biased region" description="Low complexity" evidence="1">
    <location>
        <begin position="364"/>
        <end position="380"/>
    </location>
</feature>
<protein>
    <recommendedName>
        <fullName evidence="2">Methyltransferase domain-containing protein</fullName>
    </recommendedName>
</protein>
<dbReference type="PANTHER" id="PTHR43591">
    <property type="entry name" value="METHYLTRANSFERASE"/>
    <property type="match status" value="1"/>
</dbReference>
<feature type="region of interest" description="Disordered" evidence="1">
    <location>
        <begin position="213"/>
        <end position="238"/>
    </location>
</feature>
<comment type="caution">
    <text evidence="3">The sequence shown here is derived from an EMBL/GenBank/DDBJ whole genome shotgun (WGS) entry which is preliminary data.</text>
</comment>
<feature type="compositionally biased region" description="Polar residues" evidence="1">
    <location>
        <begin position="311"/>
        <end position="320"/>
    </location>
</feature>
<evidence type="ECO:0000313" key="3">
    <source>
        <dbReference type="EMBL" id="EIW87028.1"/>
    </source>
</evidence>
<sequence>MAPPRPSTASTQNTFEPSTSKRVPRNKNFAFKNGHRLHAFDPEKVPYPLSYDRDVLELESMDQIFVQQSMHSASVVDFKERGEYPERSLDLGCGSGTWVIEAAKEWPECYFVGFDLVDVQLPTSILDSDIAKRIEWVHGNFLTNKLPFDDDEFDHVHLQSIGRGVPENKWGMIFDEINRVLRPGGSVEVLEHDIIFPTLPRWFTSPLRIRSKRSESIHHPTNPSHPSSPRPSSPEEPHDHALLESLYYSVFESRFINLRPTAIVPIHFTSNFRQVVAAPVLHFRMPPLPPLQPLPQPLPPSAVLINDSEPSENPRSKSPLTTRPFSVSFSSTSSEATSNSASTGDSTLFSTSVMSEMTLTQPGTSYDRSFSSSASSTVTSGNDASPNSRKPLYIVDNSVAESTLTGVAPSHSLIRLDQIDNLSERALAMQLYWSYKSVLACTEAMWEELDSRIENRPTELMKLGWDGDPELSAAEENRHKFDIMVDRYEKDMHSRVSLWCSLTALGWEVPPREPLSRAELIEEERLYKAIIEARKSATEEDFQTPCRSVRIFVGFKAC</sequence>
<dbReference type="CDD" id="cd02440">
    <property type="entry name" value="AdoMet_MTases"/>
    <property type="match status" value="1"/>
</dbReference>
<feature type="compositionally biased region" description="Low complexity" evidence="1">
    <location>
        <begin position="321"/>
        <end position="343"/>
    </location>
</feature>
<dbReference type="OrthoDB" id="2013972at2759"/>
<dbReference type="InterPro" id="IPR029063">
    <property type="entry name" value="SAM-dependent_MTases_sf"/>
</dbReference>
<organism evidence="3 4">
    <name type="scientific">Coniophora puteana (strain RWD-64-598)</name>
    <name type="common">Brown rot fungus</name>
    <dbReference type="NCBI Taxonomy" id="741705"/>
    <lineage>
        <taxon>Eukaryota</taxon>
        <taxon>Fungi</taxon>
        <taxon>Dikarya</taxon>
        <taxon>Basidiomycota</taxon>
        <taxon>Agaricomycotina</taxon>
        <taxon>Agaricomycetes</taxon>
        <taxon>Agaricomycetidae</taxon>
        <taxon>Boletales</taxon>
        <taxon>Coniophorineae</taxon>
        <taxon>Coniophoraceae</taxon>
        <taxon>Coniophora</taxon>
    </lineage>
</organism>